<reference evidence="2 3" key="1">
    <citation type="submission" date="2018-04" db="EMBL/GenBank/DDBJ databases">
        <title>Genomic Encyclopedia of Archaeal and Bacterial Type Strains, Phase II (KMG-II): from individual species to whole genera.</title>
        <authorList>
            <person name="Goeker M."/>
        </authorList>
    </citation>
    <scope>NUCLEOTIDE SEQUENCE [LARGE SCALE GENOMIC DNA]</scope>
    <source>
        <strain evidence="2 3">DSM 23382</strain>
    </source>
</reference>
<gene>
    <name evidence="2" type="ORF">C8N35_101375</name>
</gene>
<evidence type="ECO:0000313" key="2">
    <source>
        <dbReference type="EMBL" id="PTW62334.1"/>
    </source>
</evidence>
<dbReference type="Pfam" id="PF01425">
    <property type="entry name" value="Amidase"/>
    <property type="match status" value="1"/>
</dbReference>
<sequence length="476" mass="50871">MDIAALGARDLSALIHSREISCAEVMEATLSRIARLNPAINAIVSLRDGDALMAEARTCDEELAAGRSRGWLHGIPQAVKDLAATKGLTTTQGSPIFRDFVPLEDAIHVARVRAAGAIIIGKTNTPEFGLGSHSYNPVFGVTRNPWDTSRTAGGSSGGAGAALAMRLVSVADGSDMMGSLRNPAAFNNIVSLRPSFGVVPAGPAPNVFTPGLSTEGPMGRSIADIAALLATQAGYDPRCPQSLPGDGSQFAEIAPADPTGIRIGWMGDLGGYLPFEADILDICRDALTVFDDMGCVVEDAAPGFAMERVWHAWTTQRHAVVASNLKALYDDPKKRDLLKPEAIWEIENGLKLSATDFFAASAERSAWHRAAMRLFETYDYLVLPSAQVFPFPAEWTWPKEIAGQAMDTYHRWMEVVVPAGLLGLPVLALPAGFGREGLPMGFQLIGRPRSDRELLAFGALYEEATGWLGMAPEVAE</sequence>
<dbReference type="NCBIfam" id="NF005686">
    <property type="entry name" value="PRK07486.1"/>
    <property type="match status" value="1"/>
</dbReference>
<dbReference type="SUPFAM" id="SSF75304">
    <property type="entry name" value="Amidase signature (AS) enzymes"/>
    <property type="match status" value="1"/>
</dbReference>
<dbReference type="InterPro" id="IPR000120">
    <property type="entry name" value="Amidase"/>
</dbReference>
<dbReference type="OrthoDB" id="9814821at2"/>
<dbReference type="InterPro" id="IPR023631">
    <property type="entry name" value="Amidase_dom"/>
</dbReference>
<feature type="domain" description="Amidase" evidence="1">
    <location>
        <begin position="24"/>
        <end position="455"/>
    </location>
</feature>
<dbReference type="Proteomes" id="UP000244081">
    <property type="component" value="Unassembled WGS sequence"/>
</dbReference>
<dbReference type="RefSeq" id="WP_107987920.1">
    <property type="nucleotide sequence ID" value="NZ_QAYG01000001.1"/>
</dbReference>
<dbReference type="PANTHER" id="PTHR11895:SF76">
    <property type="entry name" value="INDOLEACETAMIDE HYDROLASE"/>
    <property type="match status" value="1"/>
</dbReference>
<dbReference type="Gene3D" id="3.90.1300.10">
    <property type="entry name" value="Amidase signature (AS) domain"/>
    <property type="match status" value="1"/>
</dbReference>
<dbReference type="AlphaFoldDB" id="A0A2T5VF08"/>
<evidence type="ECO:0000313" key="3">
    <source>
        <dbReference type="Proteomes" id="UP000244081"/>
    </source>
</evidence>
<organism evidence="2 3">
    <name type="scientific">Breoghania corrubedonensis</name>
    <dbReference type="NCBI Taxonomy" id="665038"/>
    <lineage>
        <taxon>Bacteria</taxon>
        <taxon>Pseudomonadati</taxon>
        <taxon>Pseudomonadota</taxon>
        <taxon>Alphaproteobacteria</taxon>
        <taxon>Hyphomicrobiales</taxon>
        <taxon>Stappiaceae</taxon>
        <taxon>Breoghania</taxon>
    </lineage>
</organism>
<name>A0A2T5VF08_9HYPH</name>
<keyword evidence="3" id="KW-1185">Reference proteome</keyword>
<accession>A0A2T5VF08</accession>
<comment type="caution">
    <text evidence="2">The sequence shown here is derived from an EMBL/GenBank/DDBJ whole genome shotgun (WGS) entry which is preliminary data.</text>
</comment>
<dbReference type="GO" id="GO:0003824">
    <property type="term" value="F:catalytic activity"/>
    <property type="evidence" value="ECO:0007669"/>
    <property type="project" value="InterPro"/>
</dbReference>
<dbReference type="EMBL" id="QAYG01000001">
    <property type="protein sequence ID" value="PTW62334.1"/>
    <property type="molecule type" value="Genomic_DNA"/>
</dbReference>
<dbReference type="PANTHER" id="PTHR11895">
    <property type="entry name" value="TRANSAMIDASE"/>
    <property type="match status" value="1"/>
</dbReference>
<evidence type="ECO:0000259" key="1">
    <source>
        <dbReference type="Pfam" id="PF01425"/>
    </source>
</evidence>
<protein>
    <submittedName>
        <fullName evidence="2">Amidase</fullName>
    </submittedName>
</protein>
<proteinExistence type="predicted"/>
<dbReference type="InterPro" id="IPR036928">
    <property type="entry name" value="AS_sf"/>
</dbReference>